<dbReference type="PROSITE" id="PS50853">
    <property type="entry name" value="FN3"/>
    <property type="match status" value="3"/>
</dbReference>
<dbReference type="Gene3D" id="2.60.40.10">
    <property type="entry name" value="Immunoglobulins"/>
    <property type="match status" value="5"/>
</dbReference>
<dbReference type="CDD" id="cd00063">
    <property type="entry name" value="FN3"/>
    <property type="match status" value="4"/>
</dbReference>
<dbReference type="InterPro" id="IPR003961">
    <property type="entry name" value="FN3_dom"/>
</dbReference>
<gene>
    <name evidence="4" type="ORF">IAC51_01825</name>
</gene>
<protein>
    <submittedName>
        <fullName evidence="4">Choice-of-anchor J domain-containing protein</fullName>
    </submittedName>
</protein>
<evidence type="ECO:0000313" key="5">
    <source>
        <dbReference type="Proteomes" id="UP000712007"/>
    </source>
</evidence>
<feature type="domain" description="Fibronectin type-III" evidence="3">
    <location>
        <begin position="488"/>
        <end position="585"/>
    </location>
</feature>
<feature type="domain" description="Fibronectin type-III" evidence="3">
    <location>
        <begin position="2182"/>
        <end position="2268"/>
    </location>
</feature>
<dbReference type="InterPro" id="IPR050991">
    <property type="entry name" value="ECM_Regulatory_Proteins"/>
</dbReference>
<evidence type="ECO:0000259" key="3">
    <source>
        <dbReference type="PROSITE" id="PS50853"/>
    </source>
</evidence>
<dbReference type="InterPro" id="IPR013783">
    <property type="entry name" value="Ig-like_fold"/>
</dbReference>
<organism evidence="4 5">
    <name type="scientific">Candidatus Aphodosoma intestinipullorum</name>
    <dbReference type="NCBI Taxonomy" id="2840674"/>
    <lineage>
        <taxon>Bacteria</taxon>
        <taxon>Pseudomonadati</taxon>
        <taxon>Bacteroidota</taxon>
        <taxon>Bacteroidia</taxon>
        <taxon>Bacteroidales</taxon>
        <taxon>Candidatus Aphodosoma</taxon>
    </lineage>
</organism>
<proteinExistence type="predicted"/>
<comment type="caution">
    <text evidence="4">The sequence shown here is derived from an EMBL/GenBank/DDBJ whole genome shotgun (WGS) entry which is preliminary data.</text>
</comment>
<sequence length="2892" mass="320079">MDDKSDTKRVLSRFSRDGLSGWRMRGAWRSCFLLPVLIMMFALPLTAQEEAFPIDEDFEGTTLPEGWSVESVKGERQWELKTEDGNSYMELRNPGEQSLGFESRLISPVIDLSDFMDPVVIFAYRMDKWAGGCDSLVVEYRTSPDADFKPIEKSAIGTYASAWTQDTVYSLPLPGETYQVAFRGIDRLGRGIQIDNVTVRECPDCMTPAVTMSAVDKTTASFLWTSGGLDAAGYRVRVNTEPMSAFMLADPDYKADVADEIVGSANRFYTLDGLSLGTDYYVYVCTMCGQETSSYSMEVKFTTLNTEPVPYHETFDLQMTGMIQQIQNWYYYNSDEAVNPFINTNLTDVNLANFSPDKSPAMLFGTSTTWGVNAMNAGVVCYAITPELTGKPLAECQVRFTAIPASSQANGGRLIIGTVPSPETDVDDMREVFTPADTVIVVKDEFQEVIVPLTTAQAEDKYVVFLSDFDVKNAIAVDDLYIEEIPACPKAIEVKAGTPSADQITVTWNSMGCTEGEVMITTEKLTDLEEIDESKVVTTVKGKLPITVAEKITPWTEYYVYARNTCGADGNGAWSVPVYVRTPEEMGALPRSFDFEDESNWYTLPTTAFSSSQMSKGVIVLSLQAASTVRCGGPNVDHLSTSQYCIYAQAKTDEYAVFPELADVENTRVVLWHAGYNENQMFIVGLMPDANDTAFVALDTVISEQRIWNHYSIDLRGHSDKGKYFAIKYPATGTHWIDDIEFKQIPDCPNPTSINITAEAEDAHITWDANGASKWQVRVLGENNYDALYDPEYTGGWLLDETVTSPEADVAGLTAGEEKYYFFIKPVCDGENTDWMTGVEFKTQCADVKELPYTEDFEKYYSMFGYGNQTAIPCYTIYSSMEDPSSYYGSPIVNCGTRSSLLVMQSDSVGTGASARNGYFIFPAMNTDLQGLMLSMDVEGTKSNADGYIEVGVLEDPADTGAFVAVDKVMVEYNQTSNVQIYFSKYEGVGRYIALRTLYKSVCDYEIDNIVINTKAGCPKVKSLTADEITGTTARLNWSGDVETEWEIVVSTKALSSDDLSAVMTDGADGETVVFADKVTENPYNLEKGLFYNTYYFFYVRAICAEGVTGAWSDVGNFRTGCGVLSVDEMKVEDFENYVKDAVPACWTSGNSQDPETLPGVTPYTPKISTSQSHSGSNSLSMQTVSHSATKIDRGGYIVSPEIKTDKISRLQISFWGYANRPQTGAEQAQLRVGIVTDVNDAATFVEQEVLDNYSQWYHYTIPFDLYEGDMNGQQGKRVMFLSDFPLKNNFFIDDVKFEEIPSCAAPAHVKLDSLSTDYARIEWSGEAPYIVKISETQLTYEELATLTNDEEKGLISYEGVKDDFIELEGLEKRTAYFAYIGKECGDTILWSNILSFETTCEDEYPLPYVMDFNDAPFTGNYSGPDCWENFYGEERIWYQKSVISTTGRSGYGLQMQAHDAVYTSYAVMPKLSVPVDSTLVSFYAKISTSQIAQGNIVVGVVTDMTSRETMKNSFHPVDTVFITSDDWTKFYVPMDSYTGSEGNIAFTTLFRYSLNMAGDMTIGDMYIDDVEVDSLPSCMFPEYLKVDSVTPNSITVSFTELGDADQWQIACVQKGETIDGAEAVDADALTHLITGLEPGTDYEIYVRSVCDAAAGDFSPWTGPVMQRTAAQSPVEEKDYPYSETFEGDLSSTWNFSSVDTANVWTPGTALANGEGSKSIYITKDGTSAAYDPTDATAAWAYRTLHLEPGVYTFSYDWISGGDLRVGIIPAEGMFDGGSDKVYYADGSASSLDGFTGIMDGRNSLGGSEDATWQSLSDYIIIENDMAGFYHFVLLWSNSAAAAGNLTSPSAAVDNLKIERSSCVQPLNLYVGRTLSTEADLTWEIVGDKSEYSEWEVYVTADASVSSPDEDTDGSKKIFGATVKDTTYVLIEKLEELSTYYAFVRATCASDGSKTSWSEKLEFTTPCDPIPVGTVYDFEGVEHVEEIGCLAHGYTKYAVNCTPSIFRDCIYPLDIATSTSSSVIAFSGNNAIYTNESQYGSSDGYYLALPHIEGSLDNVQLTFWMRPIPHRADGTMGVNAIIGSSLDNSASTITVAAMTDLKDTSTLKLIQECVYPYTDEDINTKTNISEDITGHDWWVKFSVPLKGYDGERILLLDERTDREDNYLYIDSVAVEYVPTCKMPTDVSIDRVTDESVTFSFQADGEGTWRYRYSTDPKMSGAVTGDITEPEATIEGLSQHTTYYLSVCRVCGDETSEWTLNKKFTTDYSVRFEQRFSDVTNVPVDWSRANTPSAEVLFDIPESKWYYDDLQVMDGWIYSPLDNNASAHQKIRLTAGTSQPRWLISPSVYLQPEQNAYMTFDAMLTLADSYDALGADVEQTANTFMVLISDDAGKTWLEKNATLWDAVNGTDDLTNFYALTNAFKSVRIDLSQYQGKSIKVAFYVLPNVPVDLDLHIDNVYINSYETKEIPDNVCEECDYVYEPEDIVIRSAEYDMEAAQNVFEVFKVSDDGGSDNLYRFILNVNKMGRSEFYEEICEGNTYDGHGFTGVTSAGTHWRKLAGAGDRCDSVATLHLTVNPLERKEFDATMCAGGKYEWNGNTYTTAGDYTDTVLSVGDGCDTVVTLHLTTIPAMEAERIHYLCEGESLTIDGRTFTSDGSWKEETVEERKAAVEEDGCDSVITHTVIYAQKYDMVIEAAICDGETYNKNGFTAQAERDYHLTETSDLTGCDSLVTLNLLVINPGETEREVTRNITVGQLPYNFYGDEYDENTAPGQYTGEVTVTSESGACSMTVKYTLNIGDIEPGTDNVTAPGELILTPNPVRVHETVMLHLDLTAAERDGLTVSVYGSTGALIERFAPDSEPIVIDGLDAAGVYMVRVTDGLGHVYQGKIIVR</sequence>
<dbReference type="InterPro" id="IPR026444">
    <property type="entry name" value="Secre_tail"/>
</dbReference>
<accession>A0A940DI83</accession>
<dbReference type="NCBIfam" id="TIGR04183">
    <property type="entry name" value="Por_Secre_tail"/>
    <property type="match status" value="1"/>
</dbReference>
<feature type="compositionally biased region" description="Polar residues" evidence="2">
    <location>
        <begin position="1167"/>
        <end position="1180"/>
    </location>
</feature>
<evidence type="ECO:0000256" key="2">
    <source>
        <dbReference type="SAM" id="MobiDB-lite"/>
    </source>
</evidence>
<dbReference type="Proteomes" id="UP000712007">
    <property type="component" value="Unassembled WGS sequence"/>
</dbReference>
<dbReference type="NCBIfam" id="NF038128">
    <property type="entry name" value="choice_anch_J"/>
    <property type="match status" value="2"/>
</dbReference>
<dbReference type="SUPFAM" id="SSF49265">
    <property type="entry name" value="Fibronectin type III"/>
    <property type="match status" value="4"/>
</dbReference>
<feature type="region of interest" description="Disordered" evidence="2">
    <location>
        <begin position="1149"/>
        <end position="1180"/>
    </location>
</feature>
<reference evidence="4" key="2">
    <citation type="journal article" date="2021" name="PeerJ">
        <title>Extensive microbial diversity within the chicken gut microbiome revealed by metagenomics and culture.</title>
        <authorList>
            <person name="Gilroy R."/>
            <person name="Ravi A."/>
            <person name="Getino M."/>
            <person name="Pursley I."/>
            <person name="Horton D.L."/>
            <person name="Alikhan N.F."/>
            <person name="Baker D."/>
            <person name="Gharbi K."/>
            <person name="Hall N."/>
            <person name="Watson M."/>
            <person name="Adriaenssens E.M."/>
            <person name="Foster-Nyarko E."/>
            <person name="Jarju S."/>
            <person name="Secka A."/>
            <person name="Antonio M."/>
            <person name="Oren A."/>
            <person name="Chaudhuri R.R."/>
            <person name="La Ragione R."/>
            <person name="Hildebrand F."/>
            <person name="Pallen M.J."/>
        </authorList>
    </citation>
    <scope>NUCLEOTIDE SEQUENCE</scope>
    <source>
        <strain evidence="4">3924</strain>
    </source>
</reference>
<name>A0A940DI83_9BACT</name>
<evidence type="ECO:0000256" key="1">
    <source>
        <dbReference type="ARBA" id="ARBA00022737"/>
    </source>
</evidence>
<dbReference type="PANTHER" id="PTHR46708">
    <property type="entry name" value="TENASCIN"/>
    <property type="match status" value="1"/>
</dbReference>
<dbReference type="SMART" id="SM00060">
    <property type="entry name" value="FN3"/>
    <property type="match status" value="7"/>
</dbReference>
<dbReference type="Pfam" id="PF00041">
    <property type="entry name" value="fn3"/>
    <property type="match status" value="1"/>
</dbReference>
<reference evidence="4" key="1">
    <citation type="submission" date="2020-10" db="EMBL/GenBank/DDBJ databases">
        <authorList>
            <person name="Gilroy R."/>
        </authorList>
    </citation>
    <scope>NUCLEOTIDE SEQUENCE</scope>
    <source>
        <strain evidence="4">3924</strain>
    </source>
</reference>
<dbReference type="PANTHER" id="PTHR46708:SF2">
    <property type="entry name" value="FIBRONECTIN TYPE-III DOMAIN-CONTAINING PROTEIN"/>
    <property type="match status" value="1"/>
</dbReference>
<dbReference type="Gene3D" id="2.60.120.430">
    <property type="entry name" value="Galactose-binding lectin"/>
    <property type="match status" value="1"/>
</dbReference>
<dbReference type="EMBL" id="JADIMV010000034">
    <property type="protein sequence ID" value="MBO8439369.1"/>
    <property type="molecule type" value="Genomic_DNA"/>
</dbReference>
<dbReference type="InterPro" id="IPR036116">
    <property type="entry name" value="FN3_sf"/>
</dbReference>
<evidence type="ECO:0000313" key="4">
    <source>
        <dbReference type="EMBL" id="MBO8439369.1"/>
    </source>
</evidence>
<keyword evidence="1" id="KW-0677">Repeat</keyword>
<dbReference type="Gene3D" id="2.60.120.200">
    <property type="match status" value="1"/>
</dbReference>
<feature type="domain" description="Fibronectin type-III" evidence="3">
    <location>
        <begin position="1581"/>
        <end position="1672"/>
    </location>
</feature>